<accession>A0AAD5TIC3</accession>
<evidence type="ECO:0000256" key="2">
    <source>
        <dbReference type="ARBA" id="ARBA00022723"/>
    </source>
</evidence>
<protein>
    <recommendedName>
        <fullName evidence="8">Guanosine-3',5'-bis(diphosphate) 3'-pyrophosphohydrolase MESH1</fullName>
        <ecNumber evidence="5">3.1.7.2</ecNumber>
    </recommendedName>
    <alternativeName>
        <fullName evidence="9">Metazoan SpoT homolog 1</fullName>
    </alternativeName>
    <alternativeName>
        <fullName evidence="10">Penta-phosphate guanosine-3'-pyrophosphohydrolase</fullName>
    </alternativeName>
</protein>
<comment type="function">
    <text evidence="6">ppGpp hydrolyzing enzyme involved in starvation response.</text>
</comment>
<evidence type="ECO:0000256" key="7">
    <source>
        <dbReference type="ARBA" id="ARBA00038354"/>
    </source>
</evidence>
<gene>
    <name evidence="13" type="primary">HDDC3</name>
    <name evidence="13" type="ORF">HDU87_006142</name>
</gene>
<evidence type="ECO:0000256" key="3">
    <source>
        <dbReference type="ARBA" id="ARBA00022801"/>
    </source>
</evidence>
<evidence type="ECO:0000256" key="6">
    <source>
        <dbReference type="ARBA" id="ARBA00037781"/>
    </source>
</evidence>
<evidence type="ECO:0000256" key="10">
    <source>
        <dbReference type="ARBA" id="ARBA00041770"/>
    </source>
</evidence>
<comment type="similarity">
    <text evidence="7">Belongs to the MESH1 family.</text>
</comment>
<proteinExistence type="inferred from homology"/>
<evidence type="ECO:0000256" key="8">
    <source>
        <dbReference type="ARBA" id="ARBA00040793"/>
    </source>
</evidence>
<dbReference type="GO" id="GO:0008893">
    <property type="term" value="F:guanosine-3',5'-bis(diphosphate) 3'-diphosphatase activity"/>
    <property type="evidence" value="ECO:0007669"/>
    <property type="project" value="UniProtKB-EC"/>
</dbReference>
<dbReference type="AlphaFoldDB" id="A0AAD5TIC3"/>
<evidence type="ECO:0000256" key="1">
    <source>
        <dbReference type="ARBA" id="ARBA00001936"/>
    </source>
</evidence>
<evidence type="ECO:0000256" key="9">
    <source>
        <dbReference type="ARBA" id="ARBA00041464"/>
    </source>
</evidence>
<keyword evidence="14" id="KW-1185">Reference proteome</keyword>
<feature type="domain" description="HD/PDEase" evidence="12">
    <location>
        <begin position="31"/>
        <end position="139"/>
    </location>
</feature>
<dbReference type="InterPro" id="IPR052194">
    <property type="entry name" value="MESH1"/>
</dbReference>
<dbReference type="Gene3D" id="1.10.3210.10">
    <property type="entry name" value="Hypothetical protein af1432"/>
    <property type="match status" value="1"/>
</dbReference>
<dbReference type="EMBL" id="JADGJQ010000051">
    <property type="protein sequence ID" value="KAJ3175479.1"/>
    <property type="molecule type" value="Genomic_DNA"/>
</dbReference>
<comment type="caution">
    <text evidence="13">The sequence shown here is derived from an EMBL/GenBank/DDBJ whole genome shotgun (WGS) entry which is preliminary data.</text>
</comment>
<dbReference type="Proteomes" id="UP001212152">
    <property type="component" value="Unassembled WGS sequence"/>
</dbReference>
<evidence type="ECO:0000256" key="4">
    <source>
        <dbReference type="ARBA" id="ARBA00023211"/>
    </source>
</evidence>
<evidence type="ECO:0000313" key="13">
    <source>
        <dbReference type="EMBL" id="KAJ3175479.1"/>
    </source>
</evidence>
<name>A0AAD5TIC3_9FUNG</name>
<sequence length="193" mass="21149">MSAETSLAALVLRAAKFASQRHAPQRRKDPQQTPYINHPLAVACVLADEAGVSDPAVLQAALLHDTVEDTPTSLAEIERFFGADVRLYVAQCSDDTSLPKADRKRLQIETAPTKSDGAKLVKLADKIDNLRDLQRTPPVGWTLSRVQEYFAWAKRVTDGCAGVSPAMDSILAGIYAGEFEYEGRRYPCLTTTE</sequence>
<dbReference type="Pfam" id="PF13328">
    <property type="entry name" value="HD_4"/>
    <property type="match status" value="1"/>
</dbReference>
<evidence type="ECO:0000259" key="12">
    <source>
        <dbReference type="SMART" id="SM00471"/>
    </source>
</evidence>
<keyword evidence="2" id="KW-0479">Metal-binding</keyword>
<dbReference type="PANTHER" id="PTHR46246">
    <property type="entry name" value="GUANOSINE-3',5'-BIS(DIPHOSPHATE) 3'-PYROPHOSPHOHYDROLASE MESH1"/>
    <property type="match status" value="1"/>
</dbReference>
<organism evidence="13 14">
    <name type="scientific">Geranomyces variabilis</name>
    <dbReference type="NCBI Taxonomy" id="109894"/>
    <lineage>
        <taxon>Eukaryota</taxon>
        <taxon>Fungi</taxon>
        <taxon>Fungi incertae sedis</taxon>
        <taxon>Chytridiomycota</taxon>
        <taxon>Chytridiomycota incertae sedis</taxon>
        <taxon>Chytridiomycetes</taxon>
        <taxon>Spizellomycetales</taxon>
        <taxon>Powellomycetaceae</taxon>
        <taxon>Geranomyces</taxon>
    </lineage>
</organism>
<dbReference type="FunFam" id="1.10.3210.10:FF:000012">
    <property type="entry name" value="HD domain containing 3"/>
    <property type="match status" value="1"/>
</dbReference>
<dbReference type="SUPFAM" id="SSF109604">
    <property type="entry name" value="HD-domain/PDEase-like"/>
    <property type="match status" value="1"/>
</dbReference>
<dbReference type="SMART" id="SM00471">
    <property type="entry name" value="HDc"/>
    <property type="match status" value="1"/>
</dbReference>
<dbReference type="EC" id="3.1.7.2" evidence="5"/>
<keyword evidence="4" id="KW-0464">Manganese</keyword>
<reference evidence="13" key="1">
    <citation type="submission" date="2020-05" db="EMBL/GenBank/DDBJ databases">
        <title>Phylogenomic resolution of chytrid fungi.</title>
        <authorList>
            <person name="Stajich J.E."/>
            <person name="Amses K."/>
            <person name="Simmons R."/>
            <person name="Seto K."/>
            <person name="Myers J."/>
            <person name="Bonds A."/>
            <person name="Quandt C.A."/>
            <person name="Barry K."/>
            <person name="Liu P."/>
            <person name="Grigoriev I."/>
            <person name="Longcore J.E."/>
            <person name="James T.Y."/>
        </authorList>
    </citation>
    <scope>NUCLEOTIDE SEQUENCE</scope>
    <source>
        <strain evidence="13">JEL0379</strain>
    </source>
</reference>
<evidence type="ECO:0000256" key="5">
    <source>
        <dbReference type="ARBA" id="ARBA00024387"/>
    </source>
</evidence>
<evidence type="ECO:0000256" key="11">
    <source>
        <dbReference type="ARBA" id="ARBA00047968"/>
    </source>
</evidence>
<keyword evidence="3" id="KW-0378">Hydrolase</keyword>
<dbReference type="GO" id="GO:0046872">
    <property type="term" value="F:metal ion binding"/>
    <property type="evidence" value="ECO:0007669"/>
    <property type="project" value="UniProtKB-KW"/>
</dbReference>
<evidence type="ECO:0000313" key="14">
    <source>
        <dbReference type="Proteomes" id="UP001212152"/>
    </source>
</evidence>
<dbReference type="InterPro" id="IPR003607">
    <property type="entry name" value="HD/PDEase_dom"/>
</dbReference>
<dbReference type="CDD" id="cd00077">
    <property type="entry name" value="HDc"/>
    <property type="match status" value="1"/>
</dbReference>
<comment type="catalytic activity">
    <reaction evidence="11">
        <text>guanosine 3',5'-bis(diphosphate) + H2O = GDP + diphosphate + H(+)</text>
        <dbReference type="Rhea" id="RHEA:14253"/>
        <dbReference type="ChEBI" id="CHEBI:15377"/>
        <dbReference type="ChEBI" id="CHEBI:15378"/>
        <dbReference type="ChEBI" id="CHEBI:33019"/>
        <dbReference type="ChEBI" id="CHEBI:58189"/>
        <dbReference type="ChEBI" id="CHEBI:77828"/>
        <dbReference type="EC" id="3.1.7.2"/>
    </reaction>
</comment>
<dbReference type="PANTHER" id="PTHR46246:SF1">
    <property type="entry name" value="GUANOSINE-3',5'-BIS(DIPHOSPHATE) 3'-PYROPHOSPHOHYDROLASE MESH1"/>
    <property type="match status" value="1"/>
</dbReference>
<comment type="cofactor">
    <cofactor evidence="1">
        <name>Mn(2+)</name>
        <dbReference type="ChEBI" id="CHEBI:29035"/>
    </cofactor>
</comment>